<dbReference type="KEGG" id="rfr:Rfer_4389"/>
<evidence type="ECO:0008006" key="3">
    <source>
        <dbReference type="Google" id="ProtNLM"/>
    </source>
</evidence>
<protein>
    <recommendedName>
        <fullName evidence="3">Sulfotransferase</fullName>
    </recommendedName>
</protein>
<dbReference type="Pfam" id="PF13469">
    <property type="entry name" value="Sulfotransfer_3"/>
    <property type="match status" value="1"/>
</dbReference>
<proteinExistence type="predicted"/>
<geneLocation type="plasmid" evidence="2">
    <name>pDSM15236</name>
</geneLocation>
<evidence type="ECO:0000313" key="1">
    <source>
        <dbReference type="EMBL" id="ABD72075.1"/>
    </source>
</evidence>
<dbReference type="Proteomes" id="UP000008332">
    <property type="component" value="Plasmid unnamed1"/>
</dbReference>
<dbReference type="Gene3D" id="3.40.50.300">
    <property type="entry name" value="P-loop containing nucleotide triphosphate hydrolases"/>
    <property type="match status" value="1"/>
</dbReference>
<dbReference type="OrthoDB" id="9777890at2"/>
<dbReference type="EMBL" id="CP000268">
    <property type="protein sequence ID" value="ABD72075.1"/>
    <property type="molecule type" value="Genomic_DNA"/>
</dbReference>
<dbReference type="AlphaFoldDB" id="Q21Q70"/>
<sequence length="263" mass="30642">MYLFLAVPNFCGSTLLHSLLETCPSVVPLTDPRPEERRMKGMVEGNCCAGAGYRNLNGPHSIEANMEHVYANPANYDWPGIRKTWDENWAKTNPDAPIRMQKTPADVFRVEMIEPHFQNLKWIISVRNPYAYVEHIMRKATFHMDPLRQLDQICYHVLRTMVVQIKNRLHLGDRAYTMTYEDFIARPEYHSAKLGEFLPGLEAINFDAELMVKGERVESIRDRSEMHIQELIADIPDIVERINEHFRPVECVLKTWGYELRKA</sequence>
<dbReference type="HOGENOM" id="CLU_1057178_0_0_4"/>
<accession>Q21Q70</accession>
<evidence type="ECO:0000313" key="2">
    <source>
        <dbReference type="Proteomes" id="UP000008332"/>
    </source>
</evidence>
<reference evidence="2" key="1">
    <citation type="submission" date="2006-02" db="EMBL/GenBank/DDBJ databases">
        <title>Complete sequence of plasmid 1 of Rhodoferax ferrireducens DSM 15236.</title>
        <authorList>
            <person name="Copeland A."/>
            <person name="Lucas S."/>
            <person name="Lapidus A."/>
            <person name="Barry K."/>
            <person name="Detter J.C."/>
            <person name="Glavina del Rio T."/>
            <person name="Hammon N."/>
            <person name="Israni S."/>
            <person name="Pitluck S."/>
            <person name="Brettin T."/>
            <person name="Bruce D."/>
            <person name="Han C."/>
            <person name="Tapia R."/>
            <person name="Gilna P."/>
            <person name="Kiss H."/>
            <person name="Schmutz J."/>
            <person name="Larimer F."/>
            <person name="Land M."/>
            <person name="Kyrpides N."/>
            <person name="Ivanova N."/>
            <person name="Richardson P."/>
        </authorList>
    </citation>
    <scope>NUCLEOTIDE SEQUENCE [LARGE SCALE GENOMIC DNA]</scope>
    <source>
        <strain evidence="2">ATCC BAA-621 / DSM 15236 / T118</strain>
        <plasmid evidence="2">Plasmid pDSM15236</plasmid>
    </source>
</reference>
<organism evidence="1 2">
    <name type="scientific">Albidiferax ferrireducens (strain ATCC BAA-621 / DSM 15236 / T118)</name>
    <name type="common">Rhodoferax ferrireducens</name>
    <dbReference type="NCBI Taxonomy" id="338969"/>
    <lineage>
        <taxon>Bacteria</taxon>
        <taxon>Pseudomonadati</taxon>
        <taxon>Pseudomonadota</taxon>
        <taxon>Betaproteobacteria</taxon>
        <taxon>Burkholderiales</taxon>
        <taxon>Comamonadaceae</taxon>
        <taxon>Rhodoferax</taxon>
    </lineage>
</organism>
<gene>
    <name evidence="1" type="ordered locus">Rfer_4389</name>
</gene>
<dbReference type="SUPFAM" id="SSF52540">
    <property type="entry name" value="P-loop containing nucleoside triphosphate hydrolases"/>
    <property type="match status" value="1"/>
</dbReference>
<keyword evidence="1" id="KW-0614">Plasmid</keyword>
<keyword evidence="2" id="KW-1185">Reference proteome</keyword>
<name>Q21Q70_ALBFT</name>
<dbReference type="InterPro" id="IPR027417">
    <property type="entry name" value="P-loop_NTPase"/>
</dbReference>
<dbReference type="RefSeq" id="WP_011458664.1">
    <property type="nucleotide sequence ID" value="NC_007901.1"/>
</dbReference>